<gene>
    <name evidence="2" type="ORF">PGLA1383_LOCUS28231</name>
</gene>
<dbReference type="EMBL" id="CAJNNV010024657">
    <property type="protein sequence ID" value="CAE8610405.1"/>
    <property type="molecule type" value="Genomic_DNA"/>
</dbReference>
<evidence type="ECO:0000313" key="2">
    <source>
        <dbReference type="EMBL" id="CAE8610405.1"/>
    </source>
</evidence>
<proteinExistence type="predicted"/>
<name>A0A813FC80_POLGL</name>
<keyword evidence="3" id="KW-1185">Reference proteome</keyword>
<organism evidence="2 3">
    <name type="scientific">Polarella glacialis</name>
    <name type="common">Dinoflagellate</name>
    <dbReference type="NCBI Taxonomy" id="89957"/>
    <lineage>
        <taxon>Eukaryota</taxon>
        <taxon>Sar</taxon>
        <taxon>Alveolata</taxon>
        <taxon>Dinophyceae</taxon>
        <taxon>Suessiales</taxon>
        <taxon>Suessiaceae</taxon>
        <taxon>Polarella</taxon>
    </lineage>
</organism>
<evidence type="ECO:0000256" key="1">
    <source>
        <dbReference type="SAM" id="MobiDB-lite"/>
    </source>
</evidence>
<protein>
    <submittedName>
        <fullName evidence="2">Uncharacterized protein</fullName>
    </submittedName>
</protein>
<dbReference type="Proteomes" id="UP000654075">
    <property type="component" value="Unassembled WGS sequence"/>
</dbReference>
<sequence>MDGAFPPVGCLLAPPPPARSVRLQFAQQKAEAADLERQLWVAQALLVAARSRIKGFSGATEAFASRKCSEERCALEAELEEQRMHSEALRRSEAAAADEALAAAAESRRLGEEMAEASRQVALLIGGPEGGEVARLRADLASAGAASERLGGQLREVLSRRGTLETQLRGLGAEASSEAAAAALLRKRLDEKGCHLSQARSLARSHVEDLQRRVNSLDTQLTSGLGLEEESGGLFQASGGSQLGGSPDDAGGSCPAAGHGGGFLCDDWLSAGR</sequence>
<reference evidence="2" key="1">
    <citation type="submission" date="2021-02" db="EMBL/GenBank/DDBJ databases">
        <authorList>
            <person name="Dougan E. K."/>
            <person name="Rhodes N."/>
            <person name="Thang M."/>
            <person name="Chan C."/>
        </authorList>
    </citation>
    <scope>NUCLEOTIDE SEQUENCE</scope>
</reference>
<comment type="caution">
    <text evidence="2">The sequence shown here is derived from an EMBL/GenBank/DDBJ whole genome shotgun (WGS) entry which is preliminary data.</text>
</comment>
<accession>A0A813FC80</accession>
<feature type="region of interest" description="Disordered" evidence="1">
    <location>
        <begin position="236"/>
        <end position="256"/>
    </location>
</feature>
<dbReference type="AlphaFoldDB" id="A0A813FC80"/>
<evidence type="ECO:0000313" key="3">
    <source>
        <dbReference type="Proteomes" id="UP000654075"/>
    </source>
</evidence>